<sequence>MVKSIARKRKRQFYGNKFTNTSKNNSNSAFPECTASSSKLRNASWSTADEMPGPMFGNRIVDLELIVKAFAQLCFPKYFSEKVELFEDSRYGLCSHFTLKCKCCDFFFAFASSKKVVNAPFINTRLVYGMRQIGKGFAEAFKFCSTLNLPQLTKTAYKNQEAKLLKVVQEVAEESMIKASTEIVEKKQNLSSDIVKCGISVDGTWQRRGFTSMNGCVAAISVDTGKVLDIEVMPSYCPTWLFKQIPLLGWTVLRLEMPQRRNRGQYEQLSDFKRKRVVGFIEAGSSNKRVSAAISVGMIW</sequence>
<evidence type="ECO:0000259" key="1">
    <source>
        <dbReference type="Pfam" id="PF20700"/>
    </source>
</evidence>
<keyword evidence="3" id="KW-1185">Reference proteome</keyword>
<gene>
    <name evidence="2" type="primary">AVEN_68687_1</name>
    <name evidence="2" type="ORF">TNCV_985691</name>
</gene>
<accession>A0A8X6SRA9</accession>
<name>A0A8X6SRA9_TRICX</name>
<dbReference type="AlphaFoldDB" id="A0A8X6SRA9"/>
<comment type="caution">
    <text evidence="2">The sequence shown here is derived from an EMBL/GenBank/DDBJ whole genome shotgun (WGS) entry which is preliminary data.</text>
</comment>
<dbReference type="InterPro" id="IPR049012">
    <property type="entry name" value="Mutator_transp_dom"/>
</dbReference>
<proteinExistence type="predicted"/>
<feature type="domain" description="Mutator-like transposase" evidence="1">
    <location>
        <begin position="57"/>
        <end position="237"/>
    </location>
</feature>
<organism evidence="2 3">
    <name type="scientific">Trichonephila clavipes</name>
    <name type="common">Golden silk orbweaver</name>
    <name type="synonym">Nephila clavipes</name>
    <dbReference type="NCBI Taxonomy" id="2585209"/>
    <lineage>
        <taxon>Eukaryota</taxon>
        <taxon>Metazoa</taxon>
        <taxon>Ecdysozoa</taxon>
        <taxon>Arthropoda</taxon>
        <taxon>Chelicerata</taxon>
        <taxon>Arachnida</taxon>
        <taxon>Araneae</taxon>
        <taxon>Araneomorphae</taxon>
        <taxon>Entelegynae</taxon>
        <taxon>Araneoidea</taxon>
        <taxon>Nephilidae</taxon>
        <taxon>Trichonephila</taxon>
    </lineage>
</organism>
<dbReference type="Pfam" id="PF20700">
    <property type="entry name" value="Mutator"/>
    <property type="match status" value="1"/>
</dbReference>
<evidence type="ECO:0000313" key="2">
    <source>
        <dbReference type="EMBL" id="GFY13797.1"/>
    </source>
</evidence>
<evidence type="ECO:0000313" key="3">
    <source>
        <dbReference type="Proteomes" id="UP000887159"/>
    </source>
</evidence>
<reference evidence="2" key="1">
    <citation type="submission" date="2020-08" db="EMBL/GenBank/DDBJ databases">
        <title>Multicomponent nature underlies the extraordinary mechanical properties of spider dragline silk.</title>
        <authorList>
            <person name="Kono N."/>
            <person name="Nakamura H."/>
            <person name="Mori M."/>
            <person name="Yoshida Y."/>
            <person name="Ohtoshi R."/>
            <person name="Malay A.D."/>
            <person name="Moran D.A.P."/>
            <person name="Tomita M."/>
            <person name="Numata K."/>
            <person name="Arakawa K."/>
        </authorList>
    </citation>
    <scope>NUCLEOTIDE SEQUENCE</scope>
</reference>
<protein>
    <recommendedName>
        <fullName evidence="1">Mutator-like transposase domain-containing protein</fullName>
    </recommendedName>
</protein>
<dbReference type="Proteomes" id="UP000887159">
    <property type="component" value="Unassembled WGS sequence"/>
</dbReference>
<dbReference type="EMBL" id="BMAU01021324">
    <property type="protein sequence ID" value="GFY13797.1"/>
    <property type="molecule type" value="Genomic_DNA"/>
</dbReference>